<reference evidence="13" key="3">
    <citation type="submission" date="2025-09" db="UniProtKB">
        <authorList>
            <consortium name="Ensembl"/>
        </authorList>
    </citation>
    <scope>IDENTIFICATION</scope>
</reference>
<evidence type="ECO:0000256" key="2">
    <source>
        <dbReference type="ARBA" id="ARBA00006478"/>
    </source>
</evidence>
<dbReference type="NCBIfam" id="TIGR01251">
    <property type="entry name" value="ribP_PPkin"/>
    <property type="match status" value="1"/>
</dbReference>
<keyword evidence="5" id="KW-0479">Metal-binding</keyword>
<dbReference type="Gene3D" id="3.40.50.2020">
    <property type="match status" value="2"/>
</dbReference>
<evidence type="ECO:0000256" key="4">
    <source>
        <dbReference type="ARBA" id="ARBA00022679"/>
    </source>
</evidence>
<evidence type="ECO:0000256" key="10">
    <source>
        <dbReference type="ARBA" id="ARBA00022842"/>
    </source>
</evidence>
<dbReference type="GO" id="GO:0005524">
    <property type="term" value="F:ATP binding"/>
    <property type="evidence" value="ECO:0007669"/>
    <property type="project" value="UniProtKB-KW"/>
</dbReference>
<comment type="catalytic activity">
    <reaction evidence="11">
        <text>D-ribose 5-phosphate + ATP = 5-phospho-alpha-D-ribose 1-diphosphate + AMP + H(+)</text>
        <dbReference type="Rhea" id="RHEA:15609"/>
        <dbReference type="ChEBI" id="CHEBI:15378"/>
        <dbReference type="ChEBI" id="CHEBI:30616"/>
        <dbReference type="ChEBI" id="CHEBI:58017"/>
        <dbReference type="ChEBI" id="CHEBI:78346"/>
        <dbReference type="ChEBI" id="CHEBI:456215"/>
        <dbReference type="EC" id="2.7.6.1"/>
    </reaction>
</comment>
<dbReference type="PANTHER" id="PTHR10210:SF32">
    <property type="entry name" value="RIBOSE-PHOSPHATE PYROPHOSPHOKINASE 2"/>
    <property type="match status" value="1"/>
</dbReference>
<dbReference type="InterPro" id="IPR029057">
    <property type="entry name" value="PRTase-like"/>
</dbReference>
<dbReference type="GeneTree" id="ENSGT00950000182803"/>
<dbReference type="PANTHER" id="PTHR10210">
    <property type="entry name" value="RIBOSE-PHOSPHATE DIPHOSPHOKINASE FAMILY MEMBER"/>
    <property type="match status" value="1"/>
</dbReference>
<evidence type="ECO:0000259" key="12">
    <source>
        <dbReference type="Pfam" id="PF13793"/>
    </source>
</evidence>
<evidence type="ECO:0000256" key="3">
    <source>
        <dbReference type="ARBA" id="ARBA00013247"/>
    </source>
</evidence>
<comment type="similarity">
    <text evidence="2">Belongs to the ribose-phosphate pyrophosphokinase family.</text>
</comment>
<dbReference type="GO" id="GO:0004749">
    <property type="term" value="F:ribose phosphate diphosphokinase activity"/>
    <property type="evidence" value="ECO:0007669"/>
    <property type="project" value="UniProtKB-EC"/>
</dbReference>
<keyword evidence="7" id="KW-0547">Nucleotide-binding</keyword>
<comment type="pathway">
    <text evidence="1">Metabolic intermediate biosynthesis; 5-phospho-alpha-D-ribose 1-diphosphate biosynthesis; 5-phospho-alpha-D-ribose 1-diphosphate from D-ribose 5-phosphate (route I): step 1/1.</text>
</comment>
<dbReference type="GO" id="GO:0016301">
    <property type="term" value="F:kinase activity"/>
    <property type="evidence" value="ECO:0007669"/>
    <property type="project" value="UniProtKB-KW"/>
</dbReference>
<accession>A0A8C8XD57</accession>
<protein>
    <recommendedName>
        <fullName evidence="3">ribose-phosphate diphosphokinase</fullName>
        <ecNumber evidence="3">2.7.6.1</ecNumber>
    </recommendedName>
</protein>
<keyword evidence="14" id="KW-1185">Reference proteome</keyword>
<keyword evidence="10" id="KW-0460">Magnesium</keyword>
<feature type="domain" description="Ribose-phosphate pyrophosphokinase N-terminal" evidence="12">
    <location>
        <begin position="4"/>
        <end position="110"/>
    </location>
</feature>
<evidence type="ECO:0000313" key="14">
    <source>
        <dbReference type="Proteomes" id="UP000694399"/>
    </source>
</evidence>
<keyword evidence="9" id="KW-0067">ATP-binding</keyword>
<evidence type="ECO:0000313" key="13">
    <source>
        <dbReference type="Ensembl" id="ENSPLOP00000017169.1"/>
    </source>
</evidence>
<dbReference type="GO" id="GO:0006164">
    <property type="term" value="P:purine nucleotide biosynthetic process"/>
    <property type="evidence" value="ECO:0007669"/>
    <property type="project" value="TreeGrafter"/>
</dbReference>
<reference evidence="13" key="2">
    <citation type="submission" date="2025-08" db="UniProtKB">
        <authorList>
            <consortium name="Ensembl"/>
        </authorList>
    </citation>
    <scope>IDENTIFICATION</scope>
</reference>
<evidence type="ECO:0000256" key="8">
    <source>
        <dbReference type="ARBA" id="ARBA00022777"/>
    </source>
</evidence>
<evidence type="ECO:0000256" key="5">
    <source>
        <dbReference type="ARBA" id="ARBA00022723"/>
    </source>
</evidence>
<keyword evidence="8" id="KW-0418">Kinase</keyword>
<dbReference type="EC" id="2.7.6.1" evidence="3"/>
<evidence type="ECO:0000256" key="7">
    <source>
        <dbReference type="ARBA" id="ARBA00022741"/>
    </source>
</evidence>
<name>A0A8C8XD57_PANLE</name>
<evidence type="ECO:0000256" key="1">
    <source>
        <dbReference type="ARBA" id="ARBA00004996"/>
    </source>
</evidence>
<dbReference type="FunFam" id="3.40.50.2020:FF:000007">
    <property type="entry name" value="Ribose-phosphate pyrophosphokinase"/>
    <property type="match status" value="1"/>
</dbReference>
<organism evidence="13 14">
    <name type="scientific">Panthera leo</name>
    <name type="common">Lion</name>
    <dbReference type="NCBI Taxonomy" id="9689"/>
    <lineage>
        <taxon>Eukaryota</taxon>
        <taxon>Metazoa</taxon>
        <taxon>Chordata</taxon>
        <taxon>Craniata</taxon>
        <taxon>Vertebrata</taxon>
        <taxon>Euteleostomi</taxon>
        <taxon>Mammalia</taxon>
        <taxon>Eutheria</taxon>
        <taxon>Laurasiatheria</taxon>
        <taxon>Carnivora</taxon>
        <taxon>Feliformia</taxon>
        <taxon>Felidae</taxon>
        <taxon>Pantherinae</taxon>
        <taxon>Panthera</taxon>
    </lineage>
</organism>
<sequence>MPNIVLLSGGSHQDLSQHVAGHLGLQLGKVVTEKFSNQETSVEIGESSGCGEVNDNLLELLIMNNACKVASPSRVTAVILCFPYARQDKKDKSRAPISAKFAANMLSVAGADHIITVDLHASHLQGFSDIPVDNLYAEPVVLQWIRENIAEWDNCIIVSPDAGGATRVTSIQVSQSTDYFN</sequence>
<dbReference type="SMART" id="SM01400">
    <property type="entry name" value="Pribosyltran_N"/>
    <property type="match status" value="1"/>
</dbReference>
<dbReference type="GO" id="GO:0005737">
    <property type="term" value="C:cytoplasm"/>
    <property type="evidence" value="ECO:0007669"/>
    <property type="project" value="TreeGrafter"/>
</dbReference>
<evidence type="ECO:0000256" key="11">
    <source>
        <dbReference type="ARBA" id="ARBA00049535"/>
    </source>
</evidence>
<dbReference type="Proteomes" id="UP000694399">
    <property type="component" value="Chromosome D4"/>
</dbReference>
<keyword evidence="4" id="KW-0808">Transferase</keyword>
<reference evidence="13" key="1">
    <citation type="journal article" date="2019" name="bioRxiv">
        <title>Long live the king: chromosome-level assembly of the lion (Panthera leo) using linked-read, Hi-C, and long read data.</title>
        <authorList>
            <person name="Armstrong E.E."/>
            <person name="Taylor R.W."/>
            <person name="Miller D.E."/>
            <person name="Kaelin C."/>
            <person name="Barsh G."/>
            <person name="Hadly E.A."/>
            <person name="Petrov D."/>
        </authorList>
    </citation>
    <scope>NUCLEOTIDE SEQUENCE [LARGE SCALE GENOMIC DNA]</scope>
</reference>
<proteinExistence type="inferred from homology"/>
<dbReference type="InterPro" id="IPR005946">
    <property type="entry name" value="Rib-P_diPkinase"/>
</dbReference>
<dbReference type="SUPFAM" id="SSF53271">
    <property type="entry name" value="PRTase-like"/>
    <property type="match status" value="1"/>
</dbReference>
<dbReference type="AlphaFoldDB" id="A0A8C8XD57"/>
<keyword evidence="6" id="KW-0545">Nucleotide biosynthesis</keyword>
<evidence type="ECO:0000256" key="6">
    <source>
        <dbReference type="ARBA" id="ARBA00022727"/>
    </source>
</evidence>
<dbReference type="GO" id="GO:0006015">
    <property type="term" value="P:5-phosphoribose 1-diphosphate biosynthetic process"/>
    <property type="evidence" value="ECO:0007669"/>
    <property type="project" value="TreeGrafter"/>
</dbReference>
<dbReference type="OMA" id="ENIAEWD"/>
<dbReference type="GO" id="GO:0000287">
    <property type="term" value="F:magnesium ion binding"/>
    <property type="evidence" value="ECO:0007669"/>
    <property type="project" value="InterPro"/>
</dbReference>
<evidence type="ECO:0000256" key="9">
    <source>
        <dbReference type="ARBA" id="ARBA00022840"/>
    </source>
</evidence>
<dbReference type="Pfam" id="PF13793">
    <property type="entry name" value="Pribosyltran_N"/>
    <property type="match status" value="1"/>
</dbReference>
<dbReference type="GO" id="GO:0002189">
    <property type="term" value="C:ribose phosphate diphosphokinase complex"/>
    <property type="evidence" value="ECO:0007669"/>
    <property type="project" value="TreeGrafter"/>
</dbReference>
<dbReference type="Ensembl" id="ENSPLOT00000019014.1">
    <property type="protein sequence ID" value="ENSPLOP00000017169.1"/>
    <property type="gene ID" value="ENSPLOG00000012561.1"/>
</dbReference>
<dbReference type="InterPro" id="IPR029099">
    <property type="entry name" value="Pribosyltran_N"/>
</dbReference>